<name>A0A5U9VQ08_SALNE</name>
<protein>
    <submittedName>
        <fullName evidence="2">TIGR03757 family integrating conjugative element protein</fullName>
    </submittedName>
</protein>
<evidence type="ECO:0000256" key="1">
    <source>
        <dbReference type="SAM" id="SignalP"/>
    </source>
</evidence>
<evidence type="ECO:0000313" key="2">
    <source>
        <dbReference type="EMBL" id="EBS4547767.1"/>
    </source>
</evidence>
<dbReference type="EMBL" id="AAGVNP010000107">
    <property type="protein sequence ID" value="EBS4547767.1"/>
    <property type="molecule type" value="Genomic_DNA"/>
</dbReference>
<feature type="signal peptide" evidence="1">
    <location>
        <begin position="1"/>
        <end position="23"/>
    </location>
</feature>
<dbReference type="Proteomes" id="UP000839885">
    <property type="component" value="Unassembled WGS sequence"/>
</dbReference>
<feature type="non-terminal residue" evidence="2">
    <location>
        <position position="43"/>
    </location>
</feature>
<sequence>MSRNPVIPSLILSVLLLPLSSRAAMVVYTDHAHPPAGVTGDTR</sequence>
<organism evidence="2">
    <name type="scientific">Salmonella newport</name>
    <dbReference type="NCBI Taxonomy" id="108619"/>
    <lineage>
        <taxon>Bacteria</taxon>
        <taxon>Pseudomonadati</taxon>
        <taxon>Pseudomonadota</taxon>
        <taxon>Gammaproteobacteria</taxon>
        <taxon>Enterobacterales</taxon>
        <taxon>Enterobacteriaceae</taxon>
        <taxon>Salmonella</taxon>
    </lineage>
</organism>
<reference evidence="2" key="1">
    <citation type="submission" date="2018-06" db="EMBL/GenBank/DDBJ databases">
        <authorList>
            <person name="Ashton P.M."/>
            <person name="Dallman T."/>
            <person name="Nair S."/>
            <person name="De Pinna E."/>
            <person name="Peters T."/>
            <person name="Grant K."/>
        </authorList>
    </citation>
    <scope>NUCLEOTIDE SEQUENCE [LARGE SCALE GENOMIC DNA]</scope>
    <source>
        <strain evidence="2">160804</strain>
    </source>
</reference>
<accession>A0A5U9VQ08</accession>
<comment type="caution">
    <text evidence="2">The sequence shown here is derived from an EMBL/GenBank/DDBJ whole genome shotgun (WGS) entry which is preliminary data.</text>
</comment>
<feature type="chain" id="PRO_5024812724" evidence="1">
    <location>
        <begin position="24"/>
        <end position="43"/>
    </location>
</feature>
<gene>
    <name evidence="2" type="ORF">DQK32_18030</name>
</gene>
<dbReference type="AlphaFoldDB" id="A0A5U9VQ08"/>
<keyword evidence="1" id="KW-0732">Signal</keyword>
<proteinExistence type="predicted"/>